<organism evidence="1 2">
    <name type="scientific">Gymnopus androsaceus JB14</name>
    <dbReference type="NCBI Taxonomy" id="1447944"/>
    <lineage>
        <taxon>Eukaryota</taxon>
        <taxon>Fungi</taxon>
        <taxon>Dikarya</taxon>
        <taxon>Basidiomycota</taxon>
        <taxon>Agaricomycotina</taxon>
        <taxon>Agaricomycetes</taxon>
        <taxon>Agaricomycetidae</taxon>
        <taxon>Agaricales</taxon>
        <taxon>Marasmiineae</taxon>
        <taxon>Omphalotaceae</taxon>
        <taxon>Gymnopus</taxon>
    </lineage>
</organism>
<evidence type="ECO:0000313" key="1">
    <source>
        <dbReference type="EMBL" id="KAE9389726.1"/>
    </source>
</evidence>
<reference evidence="1" key="1">
    <citation type="journal article" date="2019" name="Environ. Microbiol.">
        <title>Fungal ecological strategies reflected in gene transcription - a case study of two litter decomposers.</title>
        <authorList>
            <person name="Barbi F."/>
            <person name="Kohler A."/>
            <person name="Barry K."/>
            <person name="Baskaran P."/>
            <person name="Daum C."/>
            <person name="Fauchery L."/>
            <person name="Ihrmark K."/>
            <person name="Kuo A."/>
            <person name="LaButti K."/>
            <person name="Lipzen A."/>
            <person name="Morin E."/>
            <person name="Grigoriev I.V."/>
            <person name="Henrissat B."/>
            <person name="Lindahl B."/>
            <person name="Martin F."/>
        </authorList>
    </citation>
    <scope>NUCLEOTIDE SEQUENCE</scope>
    <source>
        <strain evidence="1">JB14</strain>
    </source>
</reference>
<protein>
    <submittedName>
        <fullName evidence="1">Uncharacterized protein</fullName>
    </submittedName>
</protein>
<dbReference type="Proteomes" id="UP000799118">
    <property type="component" value="Unassembled WGS sequence"/>
</dbReference>
<keyword evidence="2" id="KW-1185">Reference proteome</keyword>
<sequence length="118" mass="13455">MSLQGRQAYSLGVLWSWIPVLAVESSYEPRVFTMNCHALVYLTFSSILCIGKEQCIPFIMPLYEQNSWSLRNPYDYIVITEEDGKNWEYLGRITPGKAYNMGSATTLNNSAAPRRFSS</sequence>
<accession>A0A6A4GW84</accession>
<dbReference type="EMBL" id="ML769685">
    <property type="protein sequence ID" value="KAE9389726.1"/>
    <property type="molecule type" value="Genomic_DNA"/>
</dbReference>
<gene>
    <name evidence="1" type="ORF">BT96DRAFT_391661</name>
</gene>
<dbReference type="AlphaFoldDB" id="A0A6A4GW84"/>
<proteinExistence type="predicted"/>
<evidence type="ECO:0000313" key="2">
    <source>
        <dbReference type="Proteomes" id="UP000799118"/>
    </source>
</evidence>
<name>A0A6A4GW84_9AGAR</name>